<dbReference type="AlphaFoldDB" id="A0A0L6TVA7"/>
<dbReference type="EMBL" id="LGYO01000077">
    <property type="protein sequence ID" value="KNZ40206.1"/>
    <property type="molecule type" value="Genomic_DNA"/>
</dbReference>
<dbReference type="PANTHER" id="PTHR33169:SF14">
    <property type="entry name" value="TRANSCRIPTIONAL REGULATOR RV3488"/>
    <property type="match status" value="1"/>
</dbReference>
<reference evidence="3" key="1">
    <citation type="submission" date="2015-07" db="EMBL/GenBank/DDBJ databases">
        <title>Draft genome sequence of Acetobacterium bakii DSM 8293, a potential psychrophilic chemical producer through syngas fermentation.</title>
        <authorList>
            <person name="Song Y."/>
            <person name="Hwang S."/>
            <person name="Cho B.-K."/>
        </authorList>
    </citation>
    <scope>NUCLEOTIDE SEQUENCE [LARGE SCALE GENOMIC DNA]</scope>
    <source>
        <strain evidence="3">DSM 8239</strain>
    </source>
</reference>
<gene>
    <name evidence="2" type="ORF">AKG39_18960</name>
</gene>
<accession>A0A0L6TVA7</accession>
<protein>
    <submittedName>
        <fullName evidence="2">Transcriptional regulator</fullName>
    </submittedName>
</protein>
<dbReference type="STRING" id="52689.AKG39_18960"/>
<dbReference type="InterPro" id="IPR005149">
    <property type="entry name" value="Tscrpt_reg_PadR_N"/>
</dbReference>
<name>A0A0L6TVA7_9FIRM</name>
<dbReference type="InterPro" id="IPR052509">
    <property type="entry name" value="Metal_resp_DNA-bind_regulator"/>
</dbReference>
<dbReference type="InterPro" id="IPR036390">
    <property type="entry name" value="WH_DNA-bd_sf"/>
</dbReference>
<dbReference type="RefSeq" id="WP_050741973.1">
    <property type="nucleotide sequence ID" value="NZ_LGYO01000077.1"/>
</dbReference>
<evidence type="ECO:0000313" key="2">
    <source>
        <dbReference type="EMBL" id="KNZ40206.1"/>
    </source>
</evidence>
<sequence length="129" mass="14686">MSSSRGTQIKEKVKCSCKGTNLDKLLQPNILILLCNQNIHGYSIIQELENKKLFHGEKADPAGIYRTLKMMEEKSLIESEWDVMESGAPRRIYAITAAGKRCLSSWIKTLEDYQRSIEGIIIEAREVLK</sequence>
<feature type="domain" description="Transcription regulator PadR N-terminal" evidence="1">
    <location>
        <begin position="30"/>
        <end position="103"/>
    </location>
</feature>
<keyword evidence="3" id="KW-1185">Reference proteome</keyword>
<organism evidence="2 3">
    <name type="scientific">Acetobacterium bakii</name>
    <dbReference type="NCBI Taxonomy" id="52689"/>
    <lineage>
        <taxon>Bacteria</taxon>
        <taxon>Bacillati</taxon>
        <taxon>Bacillota</taxon>
        <taxon>Clostridia</taxon>
        <taxon>Eubacteriales</taxon>
        <taxon>Eubacteriaceae</taxon>
        <taxon>Acetobacterium</taxon>
    </lineage>
</organism>
<evidence type="ECO:0000313" key="3">
    <source>
        <dbReference type="Proteomes" id="UP000036873"/>
    </source>
</evidence>
<evidence type="ECO:0000259" key="1">
    <source>
        <dbReference type="Pfam" id="PF03551"/>
    </source>
</evidence>
<dbReference type="PANTHER" id="PTHR33169">
    <property type="entry name" value="PADR-FAMILY TRANSCRIPTIONAL REGULATOR"/>
    <property type="match status" value="1"/>
</dbReference>
<proteinExistence type="predicted"/>
<comment type="caution">
    <text evidence="2">The sequence shown here is derived from an EMBL/GenBank/DDBJ whole genome shotgun (WGS) entry which is preliminary data.</text>
</comment>
<dbReference type="OrthoDB" id="9808017at2"/>
<dbReference type="SUPFAM" id="SSF46785">
    <property type="entry name" value="Winged helix' DNA-binding domain"/>
    <property type="match status" value="1"/>
</dbReference>
<dbReference type="Proteomes" id="UP000036873">
    <property type="component" value="Unassembled WGS sequence"/>
</dbReference>
<dbReference type="InterPro" id="IPR036388">
    <property type="entry name" value="WH-like_DNA-bd_sf"/>
</dbReference>
<dbReference type="Pfam" id="PF03551">
    <property type="entry name" value="PadR"/>
    <property type="match status" value="1"/>
</dbReference>
<dbReference type="Gene3D" id="1.10.10.10">
    <property type="entry name" value="Winged helix-like DNA-binding domain superfamily/Winged helix DNA-binding domain"/>
    <property type="match status" value="1"/>
</dbReference>